<feature type="compositionally biased region" description="Acidic residues" evidence="1">
    <location>
        <begin position="85"/>
        <end position="96"/>
    </location>
</feature>
<organism evidence="2 3">
    <name type="scientific">Halorussus limi</name>
    <dbReference type="NCBI Taxonomy" id="2938695"/>
    <lineage>
        <taxon>Archaea</taxon>
        <taxon>Methanobacteriati</taxon>
        <taxon>Methanobacteriota</taxon>
        <taxon>Stenosarchaea group</taxon>
        <taxon>Halobacteria</taxon>
        <taxon>Halobacteriales</taxon>
        <taxon>Haladaptataceae</taxon>
        <taxon>Halorussus</taxon>
    </lineage>
</organism>
<dbReference type="EMBL" id="CP096659">
    <property type="protein sequence ID" value="UPV74567.1"/>
    <property type="molecule type" value="Genomic_DNA"/>
</dbReference>
<reference evidence="2 3" key="1">
    <citation type="submission" date="2022-04" db="EMBL/GenBank/DDBJ databases">
        <title>Diverse halophilic archaea isolated from saline environments.</title>
        <authorList>
            <person name="Cui H.-L."/>
        </authorList>
    </citation>
    <scope>NUCLEOTIDE SEQUENCE [LARGE SCALE GENOMIC DNA]</scope>
    <source>
        <strain evidence="2 3">XZYJT49</strain>
    </source>
</reference>
<dbReference type="KEGG" id="halx:M0R89_00510"/>
<evidence type="ECO:0000313" key="2">
    <source>
        <dbReference type="EMBL" id="UPV74567.1"/>
    </source>
</evidence>
<sequence>MSESVYSVYLVQRPGEQGGKREVTSPVRGHELKFYDSGVWLDREEGRNFFPYDQIRTIREHPEDRGDERADDERADDEQVRTPDESDAGAEEEMLE</sequence>
<proteinExistence type="predicted"/>
<evidence type="ECO:0000256" key="1">
    <source>
        <dbReference type="SAM" id="MobiDB-lite"/>
    </source>
</evidence>
<dbReference type="Proteomes" id="UP000830729">
    <property type="component" value="Chromosome"/>
</dbReference>
<accession>A0A8U0HUI0</accession>
<feature type="compositionally biased region" description="Basic and acidic residues" evidence="1">
    <location>
        <begin position="56"/>
        <end position="84"/>
    </location>
</feature>
<feature type="region of interest" description="Disordered" evidence="1">
    <location>
        <begin position="54"/>
        <end position="96"/>
    </location>
</feature>
<dbReference type="AlphaFoldDB" id="A0A8U0HUI0"/>
<dbReference type="RefSeq" id="WP_248650612.1">
    <property type="nucleotide sequence ID" value="NZ_CP096659.1"/>
</dbReference>
<keyword evidence="3" id="KW-1185">Reference proteome</keyword>
<name>A0A8U0HUI0_9EURY</name>
<dbReference type="GeneID" id="72183635"/>
<protein>
    <submittedName>
        <fullName evidence="2">Uncharacterized protein</fullName>
    </submittedName>
</protein>
<gene>
    <name evidence="2" type="ORF">M0R89_00510</name>
</gene>
<evidence type="ECO:0000313" key="3">
    <source>
        <dbReference type="Proteomes" id="UP000830729"/>
    </source>
</evidence>